<dbReference type="GO" id="GO:0003677">
    <property type="term" value="F:DNA binding"/>
    <property type="evidence" value="ECO:0007669"/>
    <property type="project" value="UniProtKB-KW"/>
</dbReference>
<keyword evidence="6" id="KW-1185">Reference proteome</keyword>
<dbReference type="InterPro" id="IPR036388">
    <property type="entry name" value="WH-like_DNA-bd_sf"/>
</dbReference>
<proteinExistence type="predicted"/>
<dbReference type="GO" id="GO:0006355">
    <property type="term" value="P:regulation of DNA-templated transcription"/>
    <property type="evidence" value="ECO:0007669"/>
    <property type="project" value="InterPro"/>
</dbReference>
<reference evidence="6" key="1">
    <citation type="submission" date="2016-10" db="EMBL/GenBank/DDBJ databases">
        <authorList>
            <person name="Varghese N."/>
            <person name="Submissions S."/>
        </authorList>
    </citation>
    <scope>NUCLEOTIDE SEQUENCE [LARGE SCALE GENOMIC DNA]</scope>
    <source>
        <strain evidence="6">DSM 21857</strain>
    </source>
</reference>
<feature type="domain" description="HTH luxR-type" evidence="4">
    <location>
        <begin position="124"/>
        <end position="189"/>
    </location>
</feature>
<dbReference type="PANTHER" id="PTHR44688">
    <property type="entry name" value="DNA-BINDING TRANSCRIPTIONAL ACTIVATOR DEVR_DOSR"/>
    <property type="match status" value="1"/>
</dbReference>
<gene>
    <name evidence="5" type="ORF">SAMN03080618_03009</name>
</gene>
<evidence type="ECO:0000256" key="2">
    <source>
        <dbReference type="ARBA" id="ARBA00023125"/>
    </source>
</evidence>
<organism evidence="5 6">
    <name type="scientific">Aquamicrobium aerolatum DSM 21857</name>
    <dbReference type="NCBI Taxonomy" id="1121003"/>
    <lineage>
        <taxon>Bacteria</taxon>
        <taxon>Pseudomonadati</taxon>
        <taxon>Pseudomonadota</taxon>
        <taxon>Alphaproteobacteria</taxon>
        <taxon>Hyphomicrobiales</taxon>
        <taxon>Phyllobacteriaceae</taxon>
        <taxon>Aerobium</taxon>
    </lineage>
</organism>
<sequence>MIEVANMTEQDLNAFGFRNAPAGIIVLANRSIVSANAEIEHIFGWSRIDLEGQSIRVLYPYSVDFEKVGTRWQRWLQKPDSYEDERFMQRRNGEIIWVRARGRTLTPEDPFQLTVWTLEHLQDRAPAEASLTLRQREVARGMVNGYTSKEIGLAMGISPRTVEVHRRTIKQKLGVHKPAELAAKLLGASS</sequence>
<dbReference type="Proteomes" id="UP000242763">
    <property type="component" value="Unassembled WGS sequence"/>
</dbReference>
<evidence type="ECO:0000313" key="5">
    <source>
        <dbReference type="EMBL" id="SFJ44884.1"/>
    </source>
</evidence>
<keyword evidence="3" id="KW-0804">Transcription</keyword>
<dbReference type="InterPro" id="IPR000014">
    <property type="entry name" value="PAS"/>
</dbReference>
<dbReference type="RefSeq" id="WP_091523967.1">
    <property type="nucleotide sequence ID" value="NZ_FORF01000019.1"/>
</dbReference>
<protein>
    <submittedName>
        <fullName evidence="5">PAS domain S-box-containing protein</fullName>
    </submittedName>
</protein>
<dbReference type="STRING" id="1121003.SAMN03080618_03009"/>
<name>A0A1I3RDZ9_9HYPH</name>
<dbReference type="Gene3D" id="1.10.10.10">
    <property type="entry name" value="Winged helix-like DNA-binding domain superfamily/Winged helix DNA-binding domain"/>
    <property type="match status" value="1"/>
</dbReference>
<dbReference type="Pfam" id="PF00196">
    <property type="entry name" value="GerE"/>
    <property type="match status" value="1"/>
</dbReference>
<dbReference type="AlphaFoldDB" id="A0A1I3RDZ9"/>
<dbReference type="PROSITE" id="PS50043">
    <property type="entry name" value="HTH_LUXR_2"/>
    <property type="match status" value="1"/>
</dbReference>
<dbReference type="InterPro" id="IPR000792">
    <property type="entry name" value="Tscrpt_reg_LuxR_C"/>
</dbReference>
<dbReference type="OrthoDB" id="9782655at2"/>
<evidence type="ECO:0000256" key="1">
    <source>
        <dbReference type="ARBA" id="ARBA00023015"/>
    </source>
</evidence>
<dbReference type="InterPro" id="IPR016032">
    <property type="entry name" value="Sig_transdc_resp-reg_C-effctor"/>
</dbReference>
<evidence type="ECO:0000256" key="3">
    <source>
        <dbReference type="ARBA" id="ARBA00023163"/>
    </source>
</evidence>
<dbReference type="InterPro" id="IPR013655">
    <property type="entry name" value="PAS_fold_3"/>
</dbReference>
<dbReference type="Pfam" id="PF08447">
    <property type="entry name" value="PAS_3"/>
    <property type="match status" value="1"/>
</dbReference>
<dbReference type="SMART" id="SM00421">
    <property type="entry name" value="HTH_LUXR"/>
    <property type="match status" value="1"/>
</dbReference>
<dbReference type="PANTHER" id="PTHR44688:SF16">
    <property type="entry name" value="DNA-BINDING TRANSCRIPTIONAL ACTIVATOR DEVR_DOSR"/>
    <property type="match status" value="1"/>
</dbReference>
<dbReference type="NCBIfam" id="TIGR00229">
    <property type="entry name" value="sensory_box"/>
    <property type="match status" value="1"/>
</dbReference>
<keyword evidence="2" id="KW-0238">DNA-binding</keyword>
<evidence type="ECO:0000259" key="4">
    <source>
        <dbReference type="PROSITE" id="PS50043"/>
    </source>
</evidence>
<dbReference type="SUPFAM" id="SSF55785">
    <property type="entry name" value="PYP-like sensor domain (PAS domain)"/>
    <property type="match status" value="1"/>
</dbReference>
<keyword evidence="1" id="KW-0805">Transcription regulation</keyword>
<dbReference type="EMBL" id="FORF01000019">
    <property type="protein sequence ID" value="SFJ44884.1"/>
    <property type="molecule type" value="Genomic_DNA"/>
</dbReference>
<accession>A0A1I3RDZ9</accession>
<dbReference type="CDD" id="cd00130">
    <property type="entry name" value="PAS"/>
    <property type="match status" value="1"/>
</dbReference>
<dbReference type="SUPFAM" id="SSF46894">
    <property type="entry name" value="C-terminal effector domain of the bipartite response regulators"/>
    <property type="match status" value="1"/>
</dbReference>
<dbReference type="Gene3D" id="3.30.450.20">
    <property type="entry name" value="PAS domain"/>
    <property type="match status" value="1"/>
</dbReference>
<dbReference type="InterPro" id="IPR035965">
    <property type="entry name" value="PAS-like_dom_sf"/>
</dbReference>
<dbReference type="CDD" id="cd06170">
    <property type="entry name" value="LuxR_C_like"/>
    <property type="match status" value="1"/>
</dbReference>
<evidence type="ECO:0000313" key="6">
    <source>
        <dbReference type="Proteomes" id="UP000242763"/>
    </source>
</evidence>
<dbReference type="PRINTS" id="PR00038">
    <property type="entry name" value="HTHLUXR"/>
</dbReference>